<feature type="transmembrane region" description="Helical" evidence="9">
    <location>
        <begin position="188"/>
        <end position="206"/>
    </location>
</feature>
<dbReference type="GO" id="GO:0019645">
    <property type="term" value="P:anaerobic electron transport chain"/>
    <property type="evidence" value="ECO:0007669"/>
    <property type="project" value="TreeGrafter"/>
</dbReference>
<dbReference type="InterPro" id="IPR036197">
    <property type="entry name" value="NarG-like_sf"/>
</dbReference>
<dbReference type="InterPro" id="IPR051936">
    <property type="entry name" value="Heme-iron_electron_transfer"/>
</dbReference>
<evidence type="ECO:0000256" key="1">
    <source>
        <dbReference type="ARBA" id="ARBA00004651"/>
    </source>
</evidence>
<feature type="transmembrane region" description="Helical" evidence="9">
    <location>
        <begin position="71"/>
        <end position="91"/>
    </location>
</feature>
<dbReference type="AlphaFoldDB" id="A0A4R1BEX4"/>
<evidence type="ECO:0000256" key="9">
    <source>
        <dbReference type="SAM" id="Phobius"/>
    </source>
</evidence>
<feature type="domain" description="NarG-like" evidence="10">
    <location>
        <begin position="66"/>
        <end position="212"/>
    </location>
</feature>
<evidence type="ECO:0000256" key="4">
    <source>
        <dbReference type="ARBA" id="ARBA00022692"/>
    </source>
</evidence>
<sequence length="245" mass="27748">MSALTAFYIGLYYVAAIILIGGLAYRVYEYATTPAPLNIPTTPAPTTLMGVRFRMFREVVFFESLFKSNKWIWIFGYLFHVGLALVLLRHIRYFQDPVWFWVEFLQPFGKYASLAMVAGLAGLWARRFLVDRVRYISTPSDHLILALLIAIGLSGMAMTFVAHTDIIALKAFALGLVTFDWQPLPADAPLLVHLFLVALLMIIFPISKLLHVPGVFFSPTRNQVDNPRERRRLAPWAAALEKNNG</sequence>
<keyword evidence="8 9" id="KW-0472">Membrane</keyword>
<feature type="transmembrane region" description="Helical" evidence="9">
    <location>
        <begin position="111"/>
        <end position="130"/>
    </location>
</feature>
<dbReference type="Pfam" id="PF02665">
    <property type="entry name" value="Nitrate_red_gam"/>
    <property type="match status" value="1"/>
</dbReference>
<evidence type="ECO:0000256" key="7">
    <source>
        <dbReference type="ARBA" id="ARBA00023002"/>
    </source>
</evidence>
<name>A0A4R1BEX4_9PROT</name>
<dbReference type="PANTHER" id="PTHR30598">
    <property type="entry name" value="NITRATE REDUCTASE PRIVATE CHAPERONE, REDOX ENZYME MATURATION PROTEIN REMP FAMILY"/>
    <property type="match status" value="1"/>
</dbReference>
<keyword evidence="12" id="KW-1185">Reference proteome</keyword>
<keyword evidence="7" id="KW-0560">Oxidoreductase</keyword>
<evidence type="ECO:0000256" key="5">
    <source>
        <dbReference type="ARBA" id="ARBA00022982"/>
    </source>
</evidence>
<dbReference type="RefSeq" id="WP_131445706.1">
    <property type="nucleotide sequence ID" value="NZ_SJZB01000024.1"/>
</dbReference>
<dbReference type="Proteomes" id="UP000295443">
    <property type="component" value="Unassembled WGS sequence"/>
</dbReference>
<evidence type="ECO:0000256" key="6">
    <source>
        <dbReference type="ARBA" id="ARBA00022989"/>
    </source>
</evidence>
<dbReference type="EMBL" id="SJZB01000024">
    <property type="protein sequence ID" value="TCJ15691.1"/>
    <property type="molecule type" value="Genomic_DNA"/>
</dbReference>
<protein>
    <submittedName>
        <fullName evidence="11">Nitrate reductase</fullName>
    </submittedName>
</protein>
<comment type="caution">
    <text evidence="11">The sequence shown here is derived from an EMBL/GenBank/DDBJ whole genome shotgun (WGS) entry which is preliminary data.</text>
</comment>
<evidence type="ECO:0000313" key="11">
    <source>
        <dbReference type="EMBL" id="TCJ15691.1"/>
    </source>
</evidence>
<keyword evidence="5" id="KW-0249">Electron transport</keyword>
<gene>
    <name evidence="11" type="ORF">EZJ19_06380</name>
</gene>
<feature type="transmembrane region" description="Helical" evidence="9">
    <location>
        <begin position="142"/>
        <end position="168"/>
    </location>
</feature>
<evidence type="ECO:0000256" key="8">
    <source>
        <dbReference type="ARBA" id="ARBA00023136"/>
    </source>
</evidence>
<dbReference type="OrthoDB" id="9769404at2"/>
<evidence type="ECO:0000259" key="10">
    <source>
        <dbReference type="Pfam" id="PF02665"/>
    </source>
</evidence>
<evidence type="ECO:0000256" key="2">
    <source>
        <dbReference type="ARBA" id="ARBA00022448"/>
    </source>
</evidence>
<dbReference type="GO" id="GO:0009055">
    <property type="term" value="F:electron transfer activity"/>
    <property type="evidence" value="ECO:0007669"/>
    <property type="project" value="TreeGrafter"/>
</dbReference>
<dbReference type="PANTHER" id="PTHR30598:SF3">
    <property type="entry name" value="RESPIRATORY NITRATE REDUCTASE 1 GAMMA CHAIN"/>
    <property type="match status" value="1"/>
</dbReference>
<dbReference type="GO" id="GO:0008940">
    <property type="term" value="F:nitrate reductase activity"/>
    <property type="evidence" value="ECO:0007669"/>
    <property type="project" value="TreeGrafter"/>
</dbReference>
<feature type="transmembrane region" description="Helical" evidence="9">
    <location>
        <begin position="6"/>
        <end position="28"/>
    </location>
</feature>
<dbReference type="SUPFAM" id="SSF103501">
    <property type="entry name" value="Respiratory nitrate reductase 1 gamma chain"/>
    <property type="match status" value="1"/>
</dbReference>
<comment type="subcellular location">
    <subcellularLocation>
        <location evidence="1">Cell membrane</location>
        <topology evidence="1">Multi-pass membrane protein</topology>
    </subcellularLocation>
</comment>
<dbReference type="InterPro" id="IPR023234">
    <property type="entry name" value="NarG-like_domain"/>
</dbReference>
<dbReference type="GO" id="GO:0020037">
    <property type="term" value="F:heme binding"/>
    <property type="evidence" value="ECO:0007669"/>
    <property type="project" value="TreeGrafter"/>
</dbReference>
<keyword evidence="4 9" id="KW-0812">Transmembrane</keyword>
<organism evidence="11 12">
    <name type="scientific">Parasulfuritortus cantonensis</name>
    <dbReference type="NCBI Taxonomy" id="2528202"/>
    <lineage>
        <taxon>Bacteria</taxon>
        <taxon>Pseudomonadati</taxon>
        <taxon>Pseudomonadota</taxon>
        <taxon>Betaproteobacteria</taxon>
        <taxon>Nitrosomonadales</taxon>
        <taxon>Thiobacillaceae</taxon>
        <taxon>Parasulfuritortus</taxon>
    </lineage>
</organism>
<dbReference type="GO" id="GO:0005886">
    <property type="term" value="C:plasma membrane"/>
    <property type="evidence" value="ECO:0007669"/>
    <property type="project" value="UniProtKB-SubCell"/>
</dbReference>
<keyword evidence="2" id="KW-0813">Transport</keyword>
<evidence type="ECO:0000256" key="3">
    <source>
        <dbReference type="ARBA" id="ARBA00022475"/>
    </source>
</evidence>
<reference evidence="11 12" key="1">
    <citation type="submission" date="2019-03" db="EMBL/GenBank/DDBJ databases">
        <title>Genome sequence of Thiobacillaceae bacterium LSR1, a sulfur-oxidizing bacterium isolated from freshwater sediment.</title>
        <authorList>
            <person name="Li S."/>
        </authorList>
    </citation>
    <scope>NUCLEOTIDE SEQUENCE [LARGE SCALE GENOMIC DNA]</scope>
    <source>
        <strain evidence="11 12">LSR1</strain>
    </source>
</reference>
<evidence type="ECO:0000313" key="12">
    <source>
        <dbReference type="Proteomes" id="UP000295443"/>
    </source>
</evidence>
<proteinExistence type="predicted"/>
<keyword evidence="3" id="KW-1003">Cell membrane</keyword>
<dbReference type="Gene3D" id="1.20.950.20">
    <property type="entry name" value="Transmembrane di-heme cytochromes, Chain C"/>
    <property type="match status" value="1"/>
</dbReference>
<keyword evidence="6 9" id="KW-1133">Transmembrane helix</keyword>
<accession>A0A4R1BEX4</accession>